<feature type="transmembrane region" description="Helical" evidence="10">
    <location>
        <begin position="180"/>
        <end position="203"/>
    </location>
</feature>
<dbReference type="GO" id="GO:0005886">
    <property type="term" value="C:plasma membrane"/>
    <property type="evidence" value="ECO:0007669"/>
    <property type="project" value="UniProtKB-SubCell"/>
</dbReference>
<dbReference type="InterPro" id="IPR006303">
    <property type="entry name" value="FliR"/>
</dbReference>
<evidence type="ECO:0000256" key="9">
    <source>
        <dbReference type="NCBIfam" id="TIGR01400"/>
    </source>
</evidence>
<comment type="caution">
    <text evidence="11">The sequence shown here is derived from an EMBL/GenBank/DDBJ whole genome shotgun (WGS) entry which is preliminary data.</text>
</comment>
<dbReference type="GO" id="GO:0006605">
    <property type="term" value="P:protein targeting"/>
    <property type="evidence" value="ECO:0007669"/>
    <property type="project" value="UniProtKB-UniRule"/>
</dbReference>
<evidence type="ECO:0000256" key="4">
    <source>
        <dbReference type="ARBA" id="ARBA00022475"/>
    </source>
</evidence>
<name>A0A1S1V8E7_9FIRM</name>
<evidence type="ECO:0000256" key="1">
    <source>
        <dbReference type="ARBA" id="ARBA00002578"/>
    </source>
</evidence>
<dbReference type="OrthoDB" id="9807748at2"/>
<feature type="transmembrane region" description="Helical" evidence="10">
    <location>
        <begin position="13"/>
        <end position="33"/>
    </location>
</feature>
<evidence type="ECO:0000256" key="6">
    <source>
        <dbReference type="ARBA" id="ARBA00022989"/>
    </source>
</evidence>
<dbReference type="NCBIfam" id="TIGR01400">
    <property type="entry name" value="fliR"/>
    <property type="match status" value="1"/>
</dbReference>
<feature type="transmembrane region" description="Helical" evidence="10">
    <location>
        <begin position="223"/>
        <end position="244"/>
    </location>
</feature>
<accession>A0A1S1V8E7</accession>
<comment type="similarity">
    <text evidence="2 10">Belongs to the FliR/MopE/SpaR family.</text>
</comment>
<keyword evidence="6 10" id="KW-1133">Transmembrane helix</keyword>
<dbReference type="Pfam" id="PF01311">
    <property type="entry name" value="Bac_export_1"/>
    <property type="match status" value="1"/>
</dbReference>
<keyword evidence="11" id="KW-0966">Cell projection</keyword>
<dbReference type="GO" id="GO:0009425">
    <property type="term" value="C:bacterial-type flagellum basal body"/>
    <property type="evidence" value="ECO:0007669"/>
    <property type="project" value="UniProtKB-SubCell"/>
</dbReference>
<keyword evidence="7 10" id="KW-0472">Membrane</keyword>
<evidence type="ECO:0000256" key="10">
    <source>
        <dbReference type="RuleBase" id="RU362071"/>
    </source>
</evidence>
<evidence type="ECO:0000256" key="8">
    <source>
        <dbReference type="ARBA" id="ARBA00023143"/>
    </source>
</evidence>
<feature type="transmembrane region" description="Helical" evidence="10">
    <location>
        <begin position="70"/>
        <end position="92"/>
    </location>
</feature>
<keyword evidence="8 10" id="KW-0975">Bacterial flagellum</keyword>
<evidence type="ECO:0000313" key="12">
    <source>
        <dbReference type="Proteomes" id="UP000180254"/>
    </source>
</evidence>
<dbReference type="PRINTS" id="PR00953">
    <property type="entry name" value="TYPE3IMRPROT"/>
</dbReference>
<keyword evidence="4 10" id="KW-1003">Cell membrane</keyword>
<evidence type="ECO:0000256" key="7">
    <source>
        <dbReference type="ARBA" id="ARBA00023136"/>
    </source>
</evidence>
<dbReference type="AlphaFoldDB" id="A0A1S1V8E7"/>
<dbReference type="InterPro" id="IPR002010">
    <property type="entry name" value="T3SS_IM_R"/>
</dbReference>
<evidence type="ECO:0000313" key="11">
    <source>
        <dbReference type="EMBL" id="OHW62774.1"/>
    </source>
</evidence>
<evidence type="ECO:0000256" key="5">
    <source>
        <dbReference type="ARBA" id="ARBA00022692"/>
    </source>
</evidence>
<comment type="function">
    <text evidence="1 10">Role in flagellar biosynthesis.</text>
</comment>
<sequence>METNILEILSLKYQALILIFLRVTGLFILSPVFSRNGIPNTLRIGFSVLLSITLVGVIDIPDSLIETKPFLMLAMAEVLIGLMIGLISYLYFNIFFLAGQIIDFNIGFSMVSVFDPQSNTQVPIMGSFYNLLATTIFLTLNGDHILIEGLLNSYDMVKIGSSPFHQELLTQYTDIMGKMFIWAFKISAPVMIAIFLADVFLGILAKTMPQMNVFIVGMPLKIFVGLAIIIITLPMFGGALYRVFDLIKTDMNYMFEIMGSG</sequence>
<evidence type="ECO:0000256" key="2">
    <source>
        <dbReference type="ARBA" id="ARBA00009772"/>
    </source>
</evidence>
<organism evidence="11 12">
    <name type="scientific">Andreesenia angusta</name>
    <dbReference type="NCBI Taxonomy" id="39480"/>
    <lineage>
        <taxon>Bacteria</taxon>
        <taxon>Bacillati</taxon>
        <taxon>Bacillota</taxon>
        <taxon>Tissierellia</taxon>
        <taxon>Tissierellales</taxon>
        <taxon>Gottschalkiaceae</taxon>
        <taxon>Andreesenia</taxon>
    </lineage>
</organism>
<keyword evidence="5 10" id="KW-0812">Transmembrane</keyword>
<dbReference type="PANTHER" id="PTHR30065:SF1">
    <property type="entry name" value="SURFACE PRESENTATION OF ANTIGENS PROTEIN SPAR"/>
    <property type="match status" value="1"/>
</dbReference>
<dbReference type="STRING" id="39480.EUAN_05580"/>
<evidence type="ECO:0000256" key="3">
    <source>
        <dbReference type="ARBA" id="ARBA00021717"/>
    </source>
</evidence>
<protein>
    <recommendedName>
        <fullName evidence="3 9">Flagellar biosynthetic protein FliR</fullName>
    </recommendedName>
</protein>
<proteinExistence type="inferred from homology"/>
<keyword evidence="11" id="KW-0282">Flagellum</keyword>
<keyword evidence="11" id="KW-0969">Cilium</keyword>
<reference evidence="11 12" key="1">
    <citation type="submission" date="2016-09" db="EMBL/GenBank/DDBJ databases">
        <title>Genome sequence of Eubacterium angustum.</title>
        <authorList>
            <person name="Poehlein A."/>
            <person name="Daniel R."/>
        </authorList>
    </citation>
    <scope>NUCLEOTIDE SEQUENCE [LARGE SCALE GENOMIC DNA]</scope>
    <source>
        <strain evidence="11 12">DSM 1989</strain>
    </source>
</reference>
<dbReference type="EMBL" id="MKIE01000002">
    <property type="protein sequence ID" value="OHW62774.1"/>
    <property type="molecule type" value="Genomic_DNA"/>
</dbReference>
<dbReference type="Proteomes" id="UP000180254">
    <property type="component" value="Unassembled WGS sequence"/>
</dbReference>
<gene>
    <name evidence="11" type="primary">fliR</name>
    <name evidence="11" type="ORF">EUAN_05580</name>
</gene>
<comment type="subcellular location">
    <subcellularLocation>
        <location evidence="10">Cell membrane</location>
        <topology evidence="10">Multi-pass membrane protein</topology>
    </subcellularLocation>
    <subcellularLocation>
        <location evidence="10">Bacterial flagellum basal body</location>
    </subcellularLocation>
</comment>
<dbReference type="PANTHER" id="PTHR30065">
    <property type="entry name" value="FLAGELLAR BIOSYNTHETIC PROTEIN FLIR"/>
    <property type="match status" value="1"/>
</dbReference>
<feature type="transmembrane region" description="Helical" evidence="10">
    <location>
        <begin position="40"/>
        <end position="58"/>
    </location>
</feature>
<keyword evidence="12" id="KW-1185">Reference proteome</keyword>
<dbReference type="RefSeq" id="WP_071061463.1">
    <property type="nucleotide sequence ID" value="NZ_MKIE01000002.1"/>
</dbReference>
<dbReference type="GO" id="GO:0044780">
    <property type="term" value="P:bacterial-type flagellum assembly"/>
    <property type="evidence" value="ECO:0007669"/>
    <property type="project" value="UniProtKB-UniRule"/>
</dbReference>